<reference evidence="2 3" key="1">
    <citation type="journal article" date="2018" name="Front. Plant Sci.">
        <title>Red Clover (Trifolium pratense) and Zigzag Clover (T. medium) - A Picture of Genomic Similarities and Differences.</title>
        <authorList>
            <person name="Dluhosova J."/>
            <person name="Istvanek J."/>
            <person name="Nedelnik J."/>
            <person name="Repkova J."/>
        </authorList>
    </citation>
    <scope>NUCLEOTIDE SEQUENCE [LARGE SCALE GENOMIC DNA]</scope>
    <source>
        <strain evidence="3">cv. 10/8</strain>
        <tissue evidence="2">Leaf</tissue>
    </source>
</reference>
<protein>
    <submittedName>
        <fullName evidence="2">Uncharacterized protein</fullName>
    </submittedName>
</protein>
<evidence type="ECO:0000256" key="1">
    <source>
        <dbReference type="SAM" id="MobiDB-lite"/>
    </source>
</evidence>
<dbReference type="EMBL" id="LXQA010068634">
    <property type="protein sequence ID" value="MCI08320.1"/>
    <property type="molecule type" value="Genomic_DNA"/>
</dbReference>
<name>A0A392PA55_9FABA</name>
<accession>A0A392PA55</accession>
<dbReference type="Proteomes" id="UP000265520">
    <property type="component" value="Unassembled WGS sequence"/>
</dbReference>
<evidence type="ECO:0000313" key="2">
    <source>
        <dbReference type="EMBL" id="MCI08320.1"/>
    </source>
</evidence>
<dbReference type="AlphaFoldDB" id="A0A392PA55"/>
<feature type="region of interest" description="Disordered" evidence="1">
    <location>
        <begin position="1"/>
        <end position="27"/>
    </location>
</feature>
<comment type="caution">
    <text evidence="2">The sequence shown here is derived from an EMBL/GenBank/DDBJ whole genome shotgun (WGS) entry which is preliminary data.</text>
</comment>
<proteinExistence type="predicted"/>
<organism evidence="2 3">
    <name type="scientific">Trifolium medium</name>
    <dbReference type="NCBI Taxonomy" id="97028"/>
    <lineage>
        <taxon>Eukaryota</taxon>
        <taxon>Viridiplantae</taxon>
        <taxon>Streptophyta</taxon>
        <taxon>Embryophyta</taxon>
        <taxon>Tracheophyta</taxon>
        <taxon>Spermatophyta</taxon>
        <taxon>Magnoliopsida</taxon>
        <taxon>eudicotyledons</taxon>
        <taxon>Gunneridae</taxon>
        <taxon>Pentapetalae</taxon>
        <taxon>rosids</taxon>
        <taxon>fabids</taxon>
        <taxon>Fabales</taxon>
        <taxon>Fabaceae</taxon>
        <taxon>Papilionoideae</taxon>
        <taxon>50 kb inversion clade</taxon>
        <taxon>NPAAA clade</taxon>
        <taxon>Hologalegina</taxon>
        <taxon>IRL clade</taxon>
        <taxon>Trifolieae</taxon>
        <taxon>Trifolium</taxon>
    </lineage>
</organism>
<feature type="compositionally biased region" description="Polar residues" evidence="1">
    <location>
        <begin position="14"/>
        <end position="24"/>
    </location>
</feature>
<keyword evidence="3" id="KW-1185">Reference proteome</keyword>
<evidence type="ECO:0000313" key="3">
    <source>
        <dbReference type="Proteomes" id="UP000265520"/>
    </source>
</evidence>
<sequence length="74" mass="7902">MGEQPLLINGARQGASNGVGNGASQEHGAADSFSLSIKNCSERGERVSSNGELKWLNAVDISFRYGGERYLKKS</sequence>